<keyword evidence="4" id="KW-1185">Reference proteome</keyword>
<dbReference type="AlphaFoldDB" id="R2VI16"/>
<sequence length="75" mass="8891">MPYYFHSKRRNHRGYLIIHEQTCPNLPSPKCREKIGRYRNKKNALKVVKNLHKGKGLKFKYCQKCLKVSSLKGTE</sequence>
<proteinExistence type="predicted"/>
<dbReference type="Proteomes" id="UP000013750">
    <property type="component" value="Unassembled WGS sequence"/>
</dbReference>
<accession>R2VI16</accession>
<comment type="caution">
    <text evidence="1">The sequence shown here is derived from an EMBL/GenBank/DDBJ whole genome shotgun (WGS) entry which is preliminary data.</text>
</comment>
<dbReference type="EMBL" id="AJDQ01000006">
    <property type="protein sequence ID" value="EOI57465.1"/>
    <property type="molecule type" value="Genomic_DNA"/>
</dbReference>
<dbReference type="EMBL" id="ASWH01000001">
    <property type="protein sequence ID" value="EOW82961.1"/>
    <property type="molecule type" value="Genomic_DNA"/>
</dbReference>
<protein>
    <submittedName>
        <fullName evidence="1">Uncharacterized protein</fullName>
    </submittedName>
</protein>
<reference evidence="1 3" key="1">
    <citation type="submission" date="2013-02" db="EMBL/GenBank/DDBJ databases">
        <title>The Genome Sequence of Enterococcus gilvus ATCC BAA-350.</title>
        <authorList>
            <consortium name="The Broad Institute Genome Sequencing Platform"/>
            <consortium name="The Broad Institute Genome Sequencing Center for Infectious Disease"/>
            <person name="Earl A.M."/>
            <person name="Gilmore M.S."/>
            <person name="Lebreton F."/>
            <person name="Walker B."/>
            <person name="Young S.K."/>
            <person name="Zeng Q."/>
            <person name="Gargeya S."/>
            <person name="Fitzgerald M."/>
            <person name="Haas B."/>
            <person name="Abouelleil A."/>
            <person name="Alvarado L."/>
            <person name="Arachchi H.M."/>
            <person name="Berlin A.M."/>
            <person name="Chapman S.B."/>
            <person name="Dewar J."/>
            <person name="Goldberg J."/>
            <person name="Griggs A."/>
            <person name="Gujja S."/>
            <person name="Hansen M."/>
            <person name="Howarth C."/>
            <person name="Imamovic A."/>
            <person name="Larimer J."/>
            <person name="McCowan C."/>
            <person name="Murphy C."/>
            <person name="Neiman D."/>
            <person name="Pearson M."/>
            <person name="Priest M."/>
            <person name="Roberts A."/>
            <person name="Saif S."/>
            <person name="Shea T."/>
            <person name="Sisk P."/>
            <person name="Sykes S."/>
            <person name="Wortman J."/>
            <person name="Nusbaum C."/>
            <person name="Birren B."/>
        </authorList>
    </citation>
    <scope>NUCLEOTIDE SEQUENCE [LARGE SCALE GENOMIC DNA]</scope>
    <source>
        <strain evidence="1 3">ATCC BAA-350</strain>
    </source>
</reference>
<evidence type="ECO:0000313" key="3">
    <source>
        <dbReference type="Proteomes" id="UP000013750"/>
    </source>
</evidence>
<evidence type="ECO:0000313" key="1">
    <source>
        <dbReference type="EMBL" id="EOI57465.1"/>
    </source>
</evidence>
<gene>
    <name evidence="2" type="ORF">I592_02285</name>
    <name evidence="1" type="ORF">UKC_01682</name>
</gene>
<evidence type="ECO:0000313" key="2">
    <source>
        <dbReference type="EMBL" id="EOW82961.1"/>
    </source>
</evidence>
<dbReference type="Proteomes" id="UP000014160">
    <property type="component" value="Unassembled WGS sequence"/>
</dbReference>
<dbReference type="HOGENOM" id="CLU_2787264_0_0_9"/>
<organism evidence="1 3">
    <name type="scientific">Enterococcus gilvus ATCC BAA-350</name>
    <dbReference type="NCBI Taxonomy" id="1158614"/>
    <lineage>
        <taxon>Bacteria</taxon>
        <taxon>Bacillati</taxon>
        <taxon>Bacillota</taxon>
        <taxon>Bacilli</taxon>
        <taxon>Lactobacillales</taxon>
        <taxon>Enterococcaceae</taxon>
        <taxon>Enterococcus</taxon>
    </lineage>
</organism>
<name>R2VI16_9ENTE</name>
<reference evidence="2 4" key="2">
    <citation type="submission" date="2013-03" db="EMBL/GenBank/DDBJ databases">
        <title>The Genome Sequence of Enterococcus gilvus ATCC BAA-350 (PacBio/Illumina hybrid assembly).</title>
        <authorList>
            <consortium name="The Broad Institute Genomics Platform"/>
            <consortium name="The Broad Institute Genome Sequencing Center for Infectious Disease"/>
            <person name="Earl A."/>
            <person name="Russ C."/>
            <person name="Gilmore M."/>
            <person name="Surin D."/>
            <person name="Walker B."/>
            <person name="Young S."/>
            <person name="Zeng Q."/>
            <person name="Gargeya S."/>
            <person name="Fitzgerald M."/>
            <person name="Haas B."/>
            <person name="Abouelleil A."/>
            <person name="Allen A.W."/>
            <person name="Alvarado L."/>
            <person name="Arachchi H.M."/>
            <person name="Berlin A.M."/>
            <person name="Chapman S.B."/>
            <person name="Gainer-Dewar J."/>
            <person name="Goldberg J."/>
            <person name="Griggs A."/>
            <person name="Gujja S."/>
            <person name="Hansen M."/>
            <person name="Howarth C."/>
            <person name="Imamovic A."/>
            <person name="Ireland A."/>
            <person name="Larimer J."/>
            <person name="McCowan C."/>
            <person name="Murphy C."/>
            <person name="Pearson M."/>
            <person name="Poon T.W."/>
            <person name="Priest M."/>
            <person name="Roberts A."/>
            <person name="Saif S."/>
            <person name="Shea T."/>
            <person name="Sisk P."/>
            <person name="Sykes S."/>
            <person name="Wortman J."/>
            <person name="Nusbaum C."/>
            <person name="Birren B."/>
        </authorList>
    </citation>
    <scope>NUCLEOTIDE SEQUENCE [LARGE SCALE GENOMIC DNA]</scope>
    <source>
        <strain evidence="2 4">ATCC BAA-350</strain>
    </source>
</reference>
<evidence type="ECO:0000313" key="4">
    <source>
        <dbReference type="Proteomes" id="UP000014160"/>
    </source>
</evidence>